<reference evidence="2 3" key="1">
    <citation type="submission" date="2019-03" db="EMBL/GenBank/DDBJ databases">
        <title>Metabolic reconstructions from genomes of highly enriched 'Candidatus Accumulibacter' and 'Candidatus Competibacter' bioreactor populations.</title>
        <authorList>
            <person name="Annavajhala M.K."/>
            <person name="Welles L."/>
            <person name="Abbas B."/>
            <person name="Sorokin D."/>
            <person name="Park H."/>
            <person name="Van Loosdrecht M."/>
            <person name="Chandran K."/>
        </authorList>
    </citation>
    <scope>NUCLEOTIDE SEQUENCE [LARGE SCALE GENOMIC DNA]</scope>
    <source>
        <strain evidence="2 3">SBR_S</strain>
    </source>
</reference>
<feature type="domain" description="KfrB" evidence="1">
    <location>
        <begin position="51"/>
        <end position="102"/>
    </location>
</feature>
<keyword evidence="3" id="KW-1185">Reference proteome</keyword>
<sequence>MKQRLLVMNGQRIVQHEQEGQWQNDKVDRAGTVKPGIYNLYLASQADKNKTHDGVILYADKESVFQQVGKSFIKHARSDFDKVPESGSNASIRYDQGRAVASVLAAHLSRGLSR</sequence>
<dbReference type="EMBL" id="SPMY01000117">
    <property type="protein sequence ID" value="NMQ30262.1"/>
    <property type="molecule type" value="Genomic_DNA"/>
</dbReference>
<name>A0ABX1U4U8_9PROT</name>
<dbReference type="InterPro" id="IPR040782">
    <property type="entry name" value="KfrB"/>
</dbReference>
<protein>
    <submittedName>
        <fullName evidence="2">Conjugal transfer protein TraO</fullName>
    </submittedName>
</protein>
<organism evidence="2 3">
    <name type="scientific">Candidatus Accumulibacter phosphatis</name>
    <dbReference type="NCBI Taxonomy" id="327160"/>
    <lineage>
        <taxon>Bacteria</taxon>
        <taxon>Pseudomonadati</taxon>
        <taxon>Pseudomonadota</taxon>
        <taxon>Betaproteobacteria</taxon>
        <taxon>Candidatus Accumulibacter</taxon>
    </lineage>
</organism>
<dbReference type="RefSeq" id="WP_169068659.1">
    <property type="nucleotide sequence ID" value="NZ_SPMY01000117.1"/>
</dbReference>
<dbReference type="Pfam" id="PF18790">
    <property type="entry name" value="KfrB"/>
    <property type="match status" value="1"/>
</dbReference>
<accession>A0ABX1U4U8</accession>
<evidence type="ECO:0000259" key="1">
    <source>
        <dbReference type="Pfam" id="PF18790"/>
    </source>
</evidence>
<evidence type="ECO:0000313" key="2">
    <source>
        <dbReference type="EMBL" id="NMQ30262.1"/>
    </source>
</evidence>
<dbReference type="Proteomes" id="UP000749010">
    <property type="component" value="Unassembled WGS sequence"/>
</dbReference>
<evidence type="ECO:0000313" key="3">
    <source>
        <dbReference type="Proteomes" id="UP000749010"/>
    </source>
</evidence>
<comment type="caution">
    <text evidence="2">The sequence shown here is derived from an EMBL/GenBank/DDBJ whole genome shotgun (WGS) entry which is preliminary data.</text>
</comment>
<proteinExistence type="predicted"/>
<gene>
    <name evidence="2" type="ORF">E4Q23_22375</name>
</gene>